<name>A0A8T3B8F4_DENNO</name>
<comment type="caution">
    <text evidence="2">The sequence shown here is derived from an EMBL/GenBank/DDBJ whole genome shotgun (WGS) entry which is preliminary data.</text>
</comment>
<keyword evidence="3" id="KW-1185">Reference proteome</keyword>
<dbReference type="AlphaFoldDB" id="A0A8T3B8F4"/>
<accession>A0A8T3B8F4</accession>
<evidence type="ECO:0000256" key="1">
    <source>
        <dbReference type="SAM" id="MobiDB-lite"/>
    </source>
</evidence>
<feature type="compositionally biased region" description="Polar residues" evidence="1">
    <location>
        <begin position="38"/>
        <end position="50"/>
    </location>
</feature>
<feature type="compositionally biased region" description="Low complexity" evidence="1">
    <location>
        <begin position="19"/>
        <end position="35"/>
    </location>
</feature>
<gene>
    <name evidence="2" type="ORF">KFK09_015837</name>
</gene>
<organism evidence="2 3">
    <name type="scientific">Dendrobium nobile</name>
    <name type="common">Orchid</name>
    <dbReference type="NCBI Taxonomy" id="94219"/>
    <lineage>
        <taxon>Eukaryota</taxon>
        <taxon>Viridiplantae</taxon>
        <taxon>Streptophyta</taxon>
        <taxon>Embryophyta</taxon>
        <taxon>Tracheophyta</taxon>
        <taxon>Spermatophyta</taxon>
        <taxon>Magnoliopsida</taxon>
        <taxon>Liliopsida</taxon>
        <taxon>Asparagales</taxon>
        <taxon>Orchidaceae</taxon>
        <taxon>Epidendroideae</taxon>
        <taxon>Malaxideae</taxon>
        <taxon>Dendrobiinae</taxon>
        <taxon>Dendrobium</taxon>
    </lineage>
</organism>
<evidence type="ECO:0000313" key="2">
    <source>
        <dbReference type="EMBL" id="KAI0504883.1"/>
    </source>
</evidence>
<proteinExistence type="predicted"/>
<protein>
    <submittedName>
        <fullName evidence="2">Uncharacterized protein</fullName>
    </submittedName>
</protein>
<feature type="region of interest" description="Disordered" evidence="1">
    <location>
        <begin position="1"/>
        <end position="50"/>
    </location>
</feature>
<evidence type="ECO:0000313" key="3">
    <source>
        <dbReference type="Proteomes" id="UP000829196"/>
    </source>
</evidence>
<sequence length="50" mass="4852">MGSPKDAEAPANVPNSKHAAAAAAATASLPEALPSAWPPNSAQWAASAQA</sequence>
<dbReference type="Proteomes" id="UP000829196">
    <property type="component" value="Unassembled WGS sequence"/>
</dbReference>
<reference evidence="2" key="1">
    <citation type="journal article" date="2022" name="Front. Genet.">
        <title>Chromosome-Scale Assembly of the Dendrobium nobile Genome Provides Insights Into the Molecular Mechanism of the Biosynthesis of the Medicinal Active Ingredient of Dendrobium.</title>
        <authorList>
            <person name="Xu Q."/>
            <person name="Niu S.-C."/>
            <person name="Li K.-L."/>
            <person name="Zheng P.-J."/>
            <person name="Zhang X.-J."/>
            <person name="Jia Y."/>
            <person name="Liu Y."/>
            <person name="Niu Y.-X."/>
            <person name="Yu L.-H."/>
            <person name="Chen D.-F."/>
            <person name="Zhang G.-Q."/>
        </authorList>
    </citation>
    <scope>NUCLEOTIDE SEQUENCE</scope>
    <source>
        <tissue evidence="2">Leaf</tissue>
    </source>
</reference>
<dbReference type="EMBL" id="JAGYWB010000011">
    <property type="protein sequence ID" value="KAI0504883.1"/>
    <property type="molecule type" value="Genomic_DNA"/>
</dbReference>